<sequence length="168" mass="19372">MDQRSIKAQLISTDYCRSHWIIAFCQLDRCIDADLSKIMLYYTRNSLLAVMSSIDFLIKDGYPPIDVLKGYMWLPEHLMQRHESCYCVQWVWGVLCNYLELGCIETVSTAGVTRDNMVLELDCKQSSALIDIDTDRLRLDVVTVPDLGPVTNDDFRDADEIRYFDAGR</sequence>
<dbReference type="Proteomes" id="UP000253729">
    <property type="component" value="Unassembled WGS sequence"/>
</dbReference>
<keyword evidence="2" id="KW-1185">Reference proteome</keyword>
<organism evidence="1 2">
    <name type="scientific">Aspergillus welwitschiae</name>
    <dbReference type="NCBI Taxonomy" id="1341132"/>
    <lineage>
        <taxon>Eukaryota</taxon>
        <taxon>Fungi</taxon>
        <taxon>Dikarya</taxon>
        <taxon>Ascomycota</taxon>
        <taxon>Pezizomycotina</taxon>
        <taxon>Eurotiomycetes</taxon>
        <taxon>Eurotiomycetidae</taxon>
        <taxon>Eurotiales</taxon>
        <taxon>Aspergillaceae</taxon>
        <taxon>Aspergillus</taxon>
        <taxon>Aspergillus subgen. Circumdati</taxon>
    </lineage>
</organism>
<name>A0A3F3PIX6_9EURO</name>
<dbReference type="AlphaFoldDB" id="A0A3F3PIX6"/>
<dbReference type="RefSeq" id="XP_026619870.1">
    <property type="nucleotide sequence ID" value="XM_026775056.1"/>
</dbReference>
<protein>
    <submittedName>
        <fullName evidence="1">Uncharacterized protein</fullName>
    </submittedName>
</protein>
<gene>
    <name evidence="1" type="ORF">BDQ94DRAFT_186091</name>
</gene>
<evidence type="ECO:0000313" key="2">
    <source>
        <dbReference type="Proteomes" id="UP000253729"/>
    </source>
</evidence>
<evidence type="ECO:0000313" key="1">
    <source>
        <dbReference type="EMBL" id="RDH26848.1"/>
    </source>
</evidence>
<dbReference type="GeneID" id="38143412"/>
<accession>A0A3F3PIX6</accession>
<dbReference type="EMBL" id="KZ852113">
    <property type="protein sequence ID" value="RDH26848.1"/>
    <property type="molecule type" value="Genomic_DNA"/>
</dbReference>
<reference evidence="1 2" key="1">
    <citation type="submission" date="2018-07" db="EMBL/GenBank/DDBJ databases">
        <title>The genomes of Aspergillus section Nigri reveals drivers in fungal speciation.</title>
        <authorList>
            <consortium name="DOE Joint Genome Institute"/>
            <person name="Vesth T.C."/>
            <person name="Nybo J."/>
            <person name="Theobald S."/>
            <person name="Brandl J."/>
            <person name="Frisvad J.C."/>
            <person name="Nielsen K.F."/>
            <person name="Lyhne E.K."/>
            <person name="Kogle M.E."/>
            <person name="Kuo A."/>
            <person name="Riley R."/>
            <person name="Clum A."/>
            <person name="Nolan M."/>
            <person name="Lipzen A."/>
            <person name="Salamov A."/>
            <person name="Henrissat B."/>
            <person name="Wiebenga A."/>
            <person name="De vries R.P."/>
            <person name="Grigoriev I.V."/>
            <person name="Mortensen U.H."/>
            <person name="Andersen M.R."/>
            <person name="Baker S.E."/>
        </authorList>
    </citation>
    <scope>NUCLEOTIDE SEQUENCE [LARGE SCALE GENOMIC DNA]</scope>
    <source>
        <strain evidence="1 2">CBS 139.54b</strain>
    </source>
</reference>
<proteinExistence type="predicted"/>